<evidence type="ECO:0000259" key="5">
    <source>
        <dbReference type="Pfam" id="PF04357"/>
    </source>
</evidence>
<comment type="caution">
    <text evidence="6">The sequence shown here is derived from an EMBL/GenBank/DDBJ whole genome shotgun (WGS) entry which is preliminary data.</text>
</comment>
<keyword evidence="4" id="KW-0472">Membrane</keyword>
<dbReference type="InterPro" id="IPR007452">
    <property type="entry name" value="TamB_C"/>
</dbReference>
<sequence length="1500" mass="166177">MRRYRKAVRHSKRVVVALLVVAFVLVVLPNLLLKIPSVERAVARRVQTELSQALDTRVSIGRIGIDWLQQIELNDVVIYDRADMRMVAAKRLTGGVELMPLFKGCVSISSARLFSGELHVYRSRPDTALNIQFALDALKKKDPEDKSESLRLNINTILLRNCRLSAVGLLPAQSQPIELQGLNTTVRLFEVDSTGLQAQLRHMAFVEKHTGLVVRELRGDVRLQGDTLSVEQLRLQLPHSRLDLTSARCVFSPAGTSLPTLILTALEGKMRPSDLSGLLPILATLEEDLELSAPEVLVAAREAFMPEMSIRYGEELSLDFGLGLADIDQREDMQVRFRLDALKLGEGIYALAGDLFPGKRPDELSYLGAVDVMAAVTGRLSDLHVKTRIETDAGAITVQGEMGLDSAWRFSHVDGQATTNGLDLKPIAVSKDWPEHAAFDLRLSARREGGTLFSGNVDGRVSQLTYRGYTYEDLTIQGEALRGRWFGDVTMNDPNGSILLHSEGEGLPFASASSVIGWQLTARDVRPDRLLPGYGLPEAETSLVSSGQLVGSRLDNLSGTISVDSLRWQTADKALLLHDLTVEAAQQEQGRTIRIQSPYLRGELQGDFRPSALPATFVRFASDYFPALLQRRHADFHADEDTNLRLRLNASLPQEICSFFALPLAEAEAVRIEADYAGSSHHLDFLLLTDKLIALNKELRDVELRLNTSAREAVLSCRTDLYQDDGAMISGLNLSATAAGDTIRTRLDMGQDREGQHNGFVSLLTGFSRDADAQLSTIFRLDSSTARIGGVEWQIASAEAMVAPKRVVVHNLSIKSPGKGVEAEGVLSASPQDSLHVDVDHIGLRYILNLAGVDFDLIDVEMTGKAVLSDISNRQFMQARITGERFLVNGVNVGPVSAFGSWDKDNLRIMLDARVHNPDGTYTTGKGYIRPFNPHAGLDLSFDAHHANVAFIGPFLSEFCNKLEGRASGQMRLFGDFSDLTIEGEAVTEQVTFGVSALNTEYIFDGQKATFTPTEMRFENMLASDPEGNTARLNARVTHRAFEEVKVDMRVSDAKKILAYNLTERDNPNIYGRAYVSGAAYLRDVPGGMRCDVSLTSERQTSIVLNFSQPTTAEEYRFLHFVDGNKREADATEHLGEMPLRPMVIVDDERETDFHLVMNMNVTPDAAVGLILDSQTGDGLRGNAQGDLRLDYHTLGDVINVYGGLELLSGTYDFNLRQIVQKRFNLKEGSRVDFAGDPMNAMLNITAEYNLTANLNDLDESLVSDIRRTTIPVNCQLQINGAMLHPTIGFDIKLPNSDSELERRVQSLIHSDDSMTKQMVYLLVLGKFYTPEHIYNTGSGTDNWTAVAATTLSQQLSNILGTLSDKVQIGTSIKTTNTSFQDTDIELLLSSRLLNNRLLINGNVGYRDNPNLQNTYVGEFDAEYKINSSGSIRLKAYNHYNNLYQYLRQSLTTQGLGVIFKHDFDRLLPKRKEREDKRVPIDTLSSPLLFKEPRPIPAER</sequence>
<dbReference type="Pfam" id="PF04357">
    <property type="entry name" value="TamB"/>
    <property type="match status" value="1"/>
</dbReference>
<evidence type="ECO:0000313" key="7">
    <source>
        <dbReference type="Proteomes" id="UP000245462"/>
    </source>
</evidence>
<dbReference type="InterPro" id="IPR052894">
    <property type="entry name" value="AsmA-related"/>
</dbReference>
<evidence type="ECO:0000256" key="3">
    <source>
        <dbReference type="ARBA" id="ARBA00022989"/>
    </source>
</evidence>
<gene>
    <name evidence="6" type="ORF">C7382_1113</name>
</gene>
<dbReference type="GO" id="GO:0090313">
    <property type="term" value="P:regulation of protein targeting to membrane"/>
    <property type="evidence" value="ECO:0007669"/>
    <property type="project" value="TreeGrafter"/>
</dbReference>
<evidence type="ECO:0000256" key="4">
    <source>
        <dbReference type="ARBA" id="ARBA00023136"/>
    </source>
</evidence>
<keyword evidence="3" id="KW-1133">Transmembrane helix</keyword>
<organism evidence="6 7">
    <name type="scientific">Porphyromonas loveana</name>
    <dbReference type="NCBI Taxonomy" id="1884669"/>
    <lineage>
        <taxon>Bacteria</taxon>
        <taxon>Pseudomonadati</taxon>
        <taxon>Bacteroidota</taxon>
        <taxon>Bacteroidia</taxon>
        <taxon>Bacteroidales</taxon>
        <taxon>Porphyromonadaceae</taxon>
        <taxon>Porphyromonas</taxon>
    </lineage>
</organism>
<dbReference type="GO" id="GO:0005886">
    <property type="term" value="C:plasma membrane"/>
    <property type="evidence" value="ECO:0007669"/>
    <property type="project" value="InterPro"/>
</dbReference>
<feature type="domain" description="Translocation and assembly module TamB C-terminal" evidence="5">
    <location>
        <begin position="1020"/>
        <end position="1464"/>
    </location>
</feature>
<accession>A0A2U1F9B5</accession>
<dbReference type="GO" id="GO:0009306">
    <property type="term" value="P:protein secretion"/>
    <property type="evidence" value="ECO:0007669"/>
    <property type="project" value="InterPro"/>
</dbReference>
<evidence type="ECO:0000256" key="1">
    <source>
        <dbReference type="ARBA" id="ARBA00004167"/>
    </source>
</evidence>
<keyword evidence="7" id="KW-1185">Reference proteome</keyword>
<dbReference type="GeneID" id="94551050"/>
<keyword evidence="2" id="KW-0812">Transmembrane</keyword>
<evidence type="ECO:0000313" key="6">
    <source>
        <dbReference type="EMBL" id="PVZ08756.1"/>
    </source>
</evidence>
<dbReference type="OrthoDB" id="680700at2"/>
<dbReference type="Proteomes" id="UP000245462">
    <property type="component" value="Unassembled WGS sequence"/>
</dbReference>
<dbReference type="PANTHER" id="PTHR30441">
    <property type="entry name" value="DUF748 DOMAIN-CONTAINING PROTEIN"/>
    <property type="match status" value="1"/>
</dbReference>
<proteinExistence type="predicted"/>
<reference evidence="6 7" key="1">
    <citation type="submission" date="2018-04" db="EMBL/GenBank/DDBJ databases">
        <title>Genomic Encyclopedia of Type Strains, Phase IV (KMG-IV): sequencing the most valuable type-strain genomes for metagenomic binning, comparative biology and taxonomic classification.</title>
        <authorList>
            <person name="Goeker M."/>
        </authorList>
    </citation>
    <scope>NUCLEOTIDE SEQUENCE [LARGE SCALE GENOMIC DNA]</scope>
    <source>
        <strain evidence="6 7">DSM 28520</strain>
    </source>
</reference>
<dbReference type="PANTHER" id="PTHR30441:SF8">
    <property type="entry name" value="DUF748 DOMAIN-CONTAINING PROTEIN"/>
    <property type="match status" value="1"/>
</dbReference>
<evidence type="ECO:0000256" key="2">
    <source>
        <dbReference type="ARBA" id="ARBA00022692"/>
    </source>
</evidence>
<name>A0A2U1F9B5_9PORP</name>
<dbReference type="EMBL" id="QEKY01000011">
    <property type="protein sequence ID" value="PVZ08756.1"/>
    <property type="molecule type" value="Genomic_DNA"/>
</dbReference>
<comment type="subcellular location">
    <subcellularLocation>
        <location evidence="1">Membrane</location>
        <topology evidence="1">Single-pass membrane protein</topology>
    </subcellularLocation>
</comment>
<dbReference type="RefSeq" id="WP_116679586.1">
    <property type="nucleotide sequence ID" value="NZ_JBHACE010000045.1"/>
</dbReference>
<protein>
    <submittedName>
        <fullName evidence="6">Autotransporter translocation and assembly factor TamB</fullName>
    </submittedName>
</protein>